<dbReference type="OrthoDB" id="582216at2"/>
<dbReference type="RefSeq" id="WP_142002848.1">
    <property type="nucleotide sequence ID" value="NZ_VFML01000002.1"/>
</dbReference>
<accession>A0A542CSG7</accession>
<sequence>MTPANPGPILHAATGFMAAKQLFTASEHGLFAALAERPLNSGELAEELDLPERSARILADAMVGLRLVEWADGRYRNSAAADVYLSGRGEGPDLRRFLTFWDRLSFPHWQSYAGAVRTAAPVPFDLSGEAGEVFLDGVQAYNSLHAMLLAEHYDFGVHRRMLDLAGLTPAFLIEAAARNPALCGSFVATGDLLEAARKAASRGGGERIEFHDADVLTDPIPGGCDLYDLVLLEHVVHRYDAEQNRLILAKARRAAETGARLLLLDFLLDPAEGRRLDPLFAGEYLVVDGTVVYPESEVRDWLAATGWSWLETRALPGSPRVMIAEAA</sequence>
<dbReference type="InterPro" id="IPR001077">
    <property type="entry name" value="COMT_C"/>
</dbReference>
<feature type="domain" description="O-methyltransferase C-terminal" evidence="4">
    <location>
        <begin position="131"/>
        <end position="277"/>
    </location>
</feature>
<dbReference type="PROSITE" id="PS51683">
    <property type="entry name" value="SAM_OMT_II"/>
    <property type="match status" value="1"/>
</dbReference>
<dbReference type="InterPro" id="IPR036390">
    <property type="entry name" value="WH_DNA-bd_sf"/>
</dbReference>
<dbReference type="GO" id="GO:0032259">
    <property type="term" value="P:methylation"/>
    <property type="evidence" value="ECO:0007669"/>
    <property type="project" value="UniProtKB-KW"/>
</dbReference>
<dbReference type="InterPro" id="IPR036388">
    <property type="entry name" value="WH-like_DNA-bd_sf"/>
</dbReference>
<reference evidence="6 7" key="1">
    <citation type="submission" date="2019-06" db="EMBL/GenBank/DDBJ databases">
        <title>Sequencing the genomes of 1000 actinobacteria strains.</title>
        <authorList>
            <person name="Klenk H.-P."/>
        </authorList>
    </citation>
    <scope>NUCLEOTIDE SEQUENCE [LARGE SCALE GENOMIC DNA]</scope>
    <source>
        <strain evidence="6 7">DSM 45679</strain>
    </source>
</reference>
<dbReference type="SUPFAM" id="SSF53335">
    <property type="entry name" value="S-adenosyl-L-methionine-dependent methyltransferases"/>
    <property type="match status" value="1"/>
</dbReference>
<dbReference type="AlphaFoldDB" id="A0A542CSG7"/>
<dbReference type="InterPro" id="IPR016461">
    <property type="entry name" value="COMT-like"/>
</dbReference>
<keyword evidence="1 6" id="KW-0489">Methyltransferase</keyword>
<protein>
    <submittedName>
        <fullName evidence="6">O-methyltransferase</fullName>
    </submittedName>
</protein>
<gene>
    <name evidence="6" type="ORF">FB471_5908</name>
</gene>
<dbReference type="GO" id="GO:0008171">
    <property type="term" value="F:O-methyltransferase activity"/>
    <property type="evidence" value="ECO:0007669"/>
    <property type="project" value="InterPro"/>
</dbReference>
<dbReference type="SUPFAM" id="SSF46785">
    <property type="entry name" value="Winged helix' DNA-binding domain"/>
    <property type="match status" value="1"/>
</dbReference>
<dbReference type="CDD" id="cd02440">
    <property type="entry name" value="AdoMet_MTases"/>
    <property type="match status" value="1"/>
</dbReference>
<evidence type="ECO:0000313" key="6">
    <source>
        <dbReference type="EMBL" id="TQI93766.1"/>
    </source>
</evidence>
<evidence type="ECO:0000259" key="5">
    <source>
        <dbReference type="Pfam" id="PF08100"/>
    </source>
</evidence>
<proteinExistence type="predicted"/>
<evidence type="ECO:0000256" key="1">
    <source>
        <dbReference type="ARBA" id="ARBA00022603"/>
    </source>
</evidence>
<evidence type="ECO:0000313" key="7">
    <source>
        <dbReference type="Proteomes" id="UP000320876"/>
    </source>
</evidence>
<dbReference type="EMBL" id="VFML01000002">
    <property type="protein sequence ID" value="TQI93766.1"/>
    <property type="molecule type" value="Genomic_DNA"/>
</dbReference>
<dbReference type="Gene3D" id="1.10.10.10">
    <property type="entry name" value="Winged helix-like DNA-binding domain superfamily/Winged helix DNA-binding domain"/>
    <property type="match status" value="1"/>
</dbReference>
<dbReference type="Proteomes" id="UP000320876">
    <property type="component" value="Unassembled WGS sequence"/>
</dbReference>
<dbReference type="GO" id="GO:0046983">
    <property type="term" value="F:protein dimerization activity"/>
    <property type="evidence" value="ECO:0007669"/>
    <property type="project" value="InterPro"/>
</dbReference>
<comment type="caution">
    <text evidence="6">The sequence shown here is derived from an EMBL/GenBank/DDBJ whole genome shotgun (WGS) entry which is preliminary data.</text>
</comment>
<dbReference type="InterPro" id="IPR029063">
    <property type="entry name" value="SAM-dependent_MTases_sf"/>
</dbReference>
<evidence type="ECO:0000256" key="3">
    <source>
        <dbReference type="ARBA" id="ARBA00022691"/>
    </source>
</evidence>
<dbReference type="InterPro" id="IPR012967">
    <property type="entry name" value="COMT_dimerisation"/>
</dbReference>
<organism evidence="6 7">
    <name type="scientific">Amycolatopsis cihanbeyliensis</name>
    <dbReference type="NCBI Taxonomy" id="1128664"/>
    <lineage>
        <taxon>Bacteria</taxon>
        <taxon>Bacillati</taxon>
        <taxon>Actinomycetota</taxon>
        <taxon>Actinomycetes</taxon>
        <taxon>Pseudonocardiales</taxon>
        <taxon>Pseudonocardiaceae</taxon>
        <taxon>Amycolatopsis</taxon>
    </lineage>
</organism>
<feature type="domain" description="O-methyltransferase dimerisation" evidence="5">
    <location>
        <begin position="11"/>
        <end position="86"/>
    </location>
</feature>
<dbReference type="Gene3D" id="3.40.50.150">
    <property type="entry name" value="Vaccinia Virus protein VP39"/>
    <property type="match status" value="1"/>
</dbReference>
<dbReference type="PANTHER" id="PTHR43712">
    <property type="entry name" value="PUTATIVE (AFU_ORTHOLOGUE AFUA_4G14580)-RELATED"/>
    <property type="match status" value="1"/>
</dbReference>
<keyword evidence="2 6" id="KW-0808">Transferase</keyword>
<evidence type="ECO:0000256" key="2">
    <source>
        <dbReference type="ARBA" id="ARBA00022679"/>
    </source>
</evidence>
<dbReference type="Pfam" id="PF00891">
    <property type="entry name" value="Methyltransf_2"/>
    <property type="match status" value="1"/>
</dbReference>
<keyword evidence="7" id="KW-1185">Reference proteome</keyword>
<evidence type="ECO:0000259" key="4">
    <source>
        <dbReference type="Pfam" id="PF00891"/>
    </source>
</evidence>
<name>A0A542CSG7_AMYCI</name>
<dbReference type="Pfam" id="PF08100">
    <property type="entry name" value="Dimerisation"/>
    <property type="match status" value="1"/>
</dbReference>
<dbReference type="PANTHER" id="PTHR43712:SF2">
    <property type="entry name" value="O-METHYLTRANSFERASE CICE"/>
    <property type="match status" value="1"/>
</dbReference>
<keyword evidence="3" id="KW-0949">S-adenosyl-L-methionine</keyword>